<dbReference type="SUPFAM" id="SSF81383">
    <property type="entry name" value="F-box domain"/>
    <property type="match status" value="1"/>
</dbReference>
<dbReference type="InterPro" id="IPR036047">
    <property type="entry name" value="F-box-like_dom_sf"/>
</dbReference>
<gene>
    <name evidence="2" type="ORF">INT48_008477</name>
</gene>
<dbReference type="Gene3D" id="1.20.1280.50">
    <property type="match status" value="1"/>
</dbReference>
<dbReference type="Pfam" id="PF12937">
    <property type="entry name" value="F-box-like"/>
    <property type="match status" value="1"/>
</dbReference>
<reference evidence="2" key="1">
    <citation type="submission" date="2021-01" db="EMBL/GenBank/DDBJ databases">
        <title>Metabolic potential, ecology and presence of endohyphal bacteria is reflected in genomic diversity of Mucoromycotina.</title>
        <authorList>
            <person name="Muszewska A."/>
            <person name="Okrasinska A."/>
            <person name="Steczkiewicz K."/>
            <person name="Drgas O."/>
            <person name="Orlowska M."/>
            <person name="Perlinska-Lenart U."/>
            <person name="Aleksandrzak-Piekarczyk T."/>
            <person name="Szatraj K."/>
            <person name="Zielenkiewicz U."/>
            <person name="Pilsyk S."/>
            <person name="Malc E."/>
            <person name="Mieczkowski P."/>
            <person name="Kruszewska J.S."/>
            <person name="Biernat P."/>
            <person name="Pawlowska J."/>
        </authorList>
    </citation>
    <scope>NUCLEOTIDE SEQUENCE</scope>
    <source>
        <strain evidence="2">WA0000018081</strain>
    </source>
</reference>
<evidence type="ECO:0000313" key="2">
    <source>
        <dbReference type="EMBL" id="KAG2231270.1"/>
    </source>
</evidence>
<accession>A0A8H7SMQ8</accession>
<dbReference type="InterPro" id="IPR032675">
    <property type="entry name" value="LRR_dom_sf"/>
</dbReference>
<dbReference type="EMBL" id="JAEPRE010000158">
    <property type="protein sequence ID" value="KAG2231270.1"/>
    <property type="molecule type" value="Genomic_DNA"/>
</dbReference>
<dbReference type="SUPFAM" id="SSF52047">
    <property type="entry name" value="RNI-like"/>
    <property type="match status" value="1"/>
</dbReference>
<protein>
    <recommendedName>
        <fullName evidence="1">F-box domain-containing protein</fullName>
    </recommendedName>
</protein>
<organism evidence="2 3">
    <name type="scientific">Thamnidium elegans</name>
    <dbReference type="NCBI Taxonomy" id="101142"/>
    <lineage>
        <taxon>Eukaryota</taxon>
        <taxon>Fungi</taxon>
        <taxon>Fungi incertae sedis</taxon>
        <taxon>Mucoromycota</taxon>
        <taxon>Mucoromycotina</taxon>
        <taxon>Mucoromycetes</taxon>
        <taxon>Mucorales</taxon>
        <taxon>Mucorineae</taxon>
        <taxon>Mucoraceae</taxon>
        <taxon>Thamnidium</taxon>
    </lineage>
</organism>
<name>A0A8H7SMQ8_9FUNG</name>
<dbReference type="Gene3D" id="3.80.10.10">
    <property type="entry name" value="Ribonuclease Inhibitor"/>
    <property type="match status" value="1"/>
</dbReference>
<keyword evidence="3" id="KW-1185">Reference proteome</keyword>
<evidence type="ECO:0000259" key="1">
    <source>
        <dbReference type="Pfam" id="PF12937"/>
    </source>
</evidence>
<feature type="domain" description="F-box" evidence="1">
    <location>
        <begin position="9"/>
        <end position="54"/>
    </location>
</feature>
<dbReference type="AlphaFoldDB" id="A0A8H7SMQ8"/>
<sequence length="608" mass="71020">MPNNSLHSWSELPAELLQYILQEIEDSKSIFQCLLVCKAWSKAAEQFSYRTIDLSSYSVQLKNLVNTLQSSEHLGKRVNQINFNITIRKPQKSWDRSGFFEKLIDCCPNVKVVTAKGSCHGLWTQLLTKRHKWKNLQEIPRPFHDRDMEAYTKTALEFNDRLTNLILRLYYGVYVHFFSHRHQCRCLPSYLSTFKCLKHLEIHGTDKLKLEEVDIILDNCPKLTSFAALQIRESGMSEYNYLIIPVISRPLELLDKINLFKPKTSLRKLNFSFTIDGGDEVLIYIMRVLPNLETLYLNQAIDKTNLVCSDPVIISFLQYSLNRKTIDVKYLACEDPASLLPIFWQSEEYIAVNKKEVYLTIEESNSTGTRSTRKPYISMDTRREITVSYRAFKETSSPVELIEEIGLLITSLKIKFNYPNFSSTKAMYQGHILDHIFENCPSLKKIECSFYFLQSCNPKLSINTSIEELVLNSIEVHSYVLEQLSIRLPNLKVMSFMESEYIKYDGRYISKKKLDINMQCTRFDKLYIARKVTAVKYYSDLFLKLSNENGDNYFYTDLKSDFTEFSKCSQMEYYDKLTSKKTYFINLRCQDVRELTVKLGSMKIKLLA</sequence>
<dbReference type="InterPro" id="IPR001810">
    <property type="entry name" value="F-box_dom"/>
</dbReference>
<proteinExistence type="predicted"/>
<evidence type="ECO:0000313" key="3">
    <source>
        <dbReference type="Proteomes" id="UP000613177"/>
    </source>
</evidence>
<comment type="caution">
    <text evidence="2">The sequence shown here is derived from an EMBL/GenBank/DDBJ whole genome shotgun (WGS) entry which is preliminary data.</text>
</comment>
<dbReference type="Proteomes" id="UP000613177">
    <property type="component" value="Unassembled WGS sequence"/>
</dbReference>